<organism evidence="1 2">
    <name type="scientific">Thalassospira permensis NBRC 106175</name>
    <dbReference type="NCBI Taxonomy" id="1353532"/>
    <lineage>
        <taxon>Bacteria</taxon>
        <taxon>Pseudomonadati</taxon>
        <taxon>Pseudomonadota</taxon>
        <taxon>Alphaproteobacteria</taxon>
        <taxon>Rhodospirillales</taxon>
        <taxon>Thalassospiraceae</taxon>
        <taxon>Thalassospira</taxon>
    </lineage>
</organism>
<proteinExistence type="predicted"/>
<gene>
    <name evidence="1" type="ORF">SMB34_17670</name>
</gene>
<evidence type="ECO:0000313" key="1">
    <source>
        <dbReference type="EMBL" id="KEO56989.1"/>
    </source>
</evidence>
<evidence type="ECO:0000313" key="2">
    <source>
        <dbReference type="Proteomes" id="UP000027463"/>
    </source>
</evidence>
<sequence>MHDWQYAYDSPAETPVYTVAPNLLGEHRRTAEKSLIRELLAIAVELRTLDDIYANLLKNKGYLSVRSKLDRKGEFGVLYRGTGKLSLRYCCNKLIHAADIRPVYDKSDDNEIWFMQGDIELTGFVNKSEWMISIDVMNFLEGVMDICGALEKLEEEGLL</sequence>
<keyword evidence="2" id="KW-1185">Reference proteome</keyword>
<dbReference type="EMBL" id="AUNC01000017">
    <property type="protein sequence ID" value="KEO56989.1"/>
    <property type="molecule type" value="Genomic_DNA"/>
</dbReference>
<dbReference type="Proteomes" id="UP000027463">
    <property type="component" value="Unassembled WGS sequence"/>
</dbReference>
<name>A0ABR4TNK7_9PROT</name>
<protein>
    <submittedName>
        <fullName evidence="1">Uncharacterized protein</fullName>
    </submittedName>
</protein>
<comment type="caution">
    <text evidence="1">The sequence shown here is derived from an EMBL/GenBank/DDBJ whole genome shotgun (WGS) entry which is preliminary data.</text>
</comment>
<accession>A0ABR4TNK7</accession>
<reference evidence="1 2" key="1">
    <citation type="submission" date="2013-07" db="EMBL/GenBank/DDBJ databases">
        <title>Thalassospira permensis NBRC 106175 Genome Sequencing.</title>
        <authorList>
            <person name="Lai Q."/>
            <person name="Shao Z."/>
        </authorList>
    </citation>
    <scope>NUCLEOTIDE SEQUENCE [LARGE SCALE GENOMIC DNA]</scope>
    <source>
        <strain evidence="1 2">NBRC 106175</strain>
    </source>
</reference>